<dbReference type="OrthoDB" id="2893048at2"/>
<keyword evidence="1" id="KW-0472">Membrane</keyword>
<name>A0A1N7L8E9_9BACL</name>
<organism evidence="2 3">
    <name type="scientific">Kroppenstedtia eburnea</name>
    <dbReference type="NCBI Taxonomy" id="714067"/>
    <lineage>
        <taxon>Bacteria</taxon>
        <taxon>Bacillati</taxon>
        <taxon>Bacillota</taxon>
        <taxon>Bacilli</taxon>
        <taxon>Bacillales</taxon>
        <taxon>Thermoactinomycetaceae</taxon>
        <taxon>Kroppenstedtia</taxon>
    </lineage>
</organism>
<keyword evidence="3" id="KW-1185">Reference proteome</keyword>
<dbReference type="RefSeq" id="WP_076524332.1">
    <property type="nucleotide sequence ID" value="NZ_CP048103.1"/>
</dbReference>
<feature type="transmembrane region" description="Helical" evidence="1">
    <location>
        <begin position="12"/>
        <end position="34"/>
    </location>
</feature>
<accession>A0A1N7L8E9</accession>
<feature type="transmembrane region" description="Helical" evidence="1">
    <location>
        <begin position="72"/>
        <end position="90"/>
    </location>
</feature>
<evidence type="ECO:0000313" key="2">
    <source>
        <dbReference type="EMBL" id="SIS70114.1"/>
    </source>
</evidence>
<sequence>MKSVSIVSRWIMGAIFILAGLNGWLVFFGYSPFLPTSPKAMDFFQFPYLLFTEKTVEVIGGLLLLSNRFVPLTLIILAPIVGNILLFHLFADLSLLPLAMVLTVLEGILLWHYRACYQPLLRAK</sequence>
<dbReference type="EMBL" id="FTOD01000004">
    <property type="protein sequence ID" value="SIS70114.1"/>
    <property type="molecule type" value="Genomic_DNA"/>
</dbReference>
<evidence type="ECO:0008006" key="4">
    <source>
        <dbReference type="Google" id="ProtNLM"/>
    </source>
</evidence>
<feature type="transmembrane region" description="Helical" evidence="1">
    <location>
        <begin position="96"/>
        <end position="113"/>
    </location>
</feature>
<keyword evidence="1" id="KW-1133">Transmembrane helix</keyword>
<dbReference type="AlphaFoldDB" id="A0A1N7L8E9"/>
<dbReference type="Proteomes" id="UP000186795">
    <property type="component" value="Unassembled WGS sequence"/>
</dbReference>
<reference evidence="3" key="1">
    <citation type="submission" date="2017-01" db="EMBL/GenBank/DDBJ databases">
        <authorList>
            <person name="Varghese N."/>
            <person name="Submissions S."/>
        </authorList>
    </citation>
    <scope>NUCLEOTIDE SEQUENCE [LARGE SCALE GENOMIC DNA]</scope>
    <source>
        <strain evidence="3">DSM 45196</strain>
    </source>
</reference>
<keyword evidence="1" id="KW-0812">Transmembrane</keyword>
<gene>
    <name evidence="2" type="ORF">SAMN05421790_10418</name>
</gene>
<protein>
    <recommendedName>
        <fullName evidence="4">DoxX protein</fullName>
    </recommendedName>
</protein>
<feature type="transmembrane region" description="Helical" evidence="1">
    <location>
        <begin position="46"/>
        <end position="65"/>
    </location>
</feature>
<evidence type="ECO:0000256" key="1">
    <source>
        <dbReference type="SAM" id="Phobius"/>
    </source>
</evidence>
<proteinExistence type="predicted"/>
<evidence type="ECO:0000313" key="3">
    <source>
        <dbReference type="Proteomes" id="UP000186795"/>
    </source>
</evidence>